<keyword evidence="2" id="KW-1185">Reference proteome</keyword>
<organism evidence="1 2">
    <name type="scientific">Inhella proteolytica</name>
    <dbReference type="NCBI Taxonomy" id="2795029"/>
    <lineage>
        <taxon>Bacteria</taxon>
        <taxon>Pseudomonadati</taxon>
        <taxon>Pseudomonadota</taxon>
        <taxon>Betaproteobacteria</taxon>
        <taxon>Burkholderiales</taxon>
        <taxon>Sphaerotilaceae</taxon>
        <taxon>Inhella</taxon>
    </lineage>
</organism>
<sequence>MASRPLPGLRWPLPQGEWPWLCCELGVWQLRGRAEEVQALARVDVVLDHSDRLYVRLRWPRGPGLRSWLWPAQCHVWLTRAQLPSQWSLLRAQLWPGRRRHWLGAP</sequence>
<gene>
    <name evidence="1" type="ORF">I7X39_13860</name>
</gene>
<comment type="caution">
    <text evidence="1">The sequence shown here is derived from an EMBL/GenBank/DDBJ whole genome shotgun (WGS) entry which is preliminary data.</text>
</comment>
<accession>A0A931J1V8</accession>
<reference evidence="1" key="1">
    <citation type="submission" date="2020-12" db="EMBL/GenBank/DDBJ databases">
        <title>The genome sequence of Inhella sp. 1Y17.</title>
        <authorList>
            <person name="Liu Y."/>
        </authorList>
    </citation>
    <scope>NUCLEOTIDE SEQUENCE</scope>
    <source>
        <strain evidence="1">1Y17</strain>
    </source>
</reference>
<dbReference type="EMBL" id="JAEDAK010000009">
    <property type="protein sequence ID" value="MBH9577986.1"/>
    <property type="molecule type" value="Genomic_DNA"/>
</dbReference>
<proteinExistence type="predicted"/>
<dbReference type="Proteomes" id="UP000613266">
    <property type="component" value="Unassembled WGS sequence"/>
</dbReference>
<evidence type="ECO:0000313" key="1">
    <source>
        <dbReference type="EMBL" id="MBH9577986.1"/>
    </source>
</evidence>
<name>A0A931J1V8_9BURK</name>
<protein>
    <submittedName>
        <fullName evidence="1">Uncharacterized protein</fullName>
    </submittedName>
</protein>
<dbReference type="RefSeq" id="WP_198111759.1">
    <property type="nucleotide sequence ID" value="NZ_JAEDAK010000009.1"/>
</dbReference>
<dbReference type="AlphaFoldDB" id="A0A931J1V8"/>
<evidence type="ECO:0000313" key="2">
    <source>
        <dbReference type="Proteomes" id="UP000613266"/>
    </source>
</evidence>